<evidence type="ECO:0000313" key="2">
    <source>
        <dbReference type="EMBL" id="KAJ7202584.1"/>
    </source>
</evidence>
<dbReference type="EMBL" id="JARJCW010000054">
    <property type="protein sequence ID" value="KAJ7202584.1"/>
    <property type="molecule type" value="Genomic_DNA"/>
</dbReference>
<protein>
    <submittedName>
        <fullName evidence="2">Uncharacterized protein</fullName>
    </submittedName>
</protein>
<reference evidence="2" key="1">
    <citation type="submission" date="2023-03" db="EMBL/GenBank/DDBJ databases">
        <title>Massive genome expansion in bonnet fungi (Mycena s.s.) driven by repeated elements and novel gene families across ecological guilds.</title>
        <authorList>
            <consortium name="Lawrence Berkeley National Laboratory"/>
            <person name="Harder C.B."/>
            <person name="Miyauchi S."/>
            <person name="Viragh M."/>
            <person name="Kuo A."/>
            <person name="Thoen E."/>
            <person name="Andreopoulos B."/>
            <person name="Lu D."/>
            <person name="Skrede I."/>
            <person name="Drula E."/>
            <person name="Henrissat B."/>
            <person name="Morin E."/>
            <person name="Kohler A."/>
            <person name="Barry K."/>
            <person name="LaButti K."/>
            <person name="Morin E."/>
            <person name="Salamov A."/>
            <person name="Lipzen A."/>
            <person name="Mereny Z."/>
            <person name="Hegedus B."/>
            <person name="Baldrian P."/>
            <person name="Stursova M."/>
            <person name="Weitz H."/>
            <person name="Taylor A."/>
            <person name="Grigoriev I.V."/>
            <person name="Nagy L.G."/>
            <person name="Martin F."/>
            <person name="Kauserud H."/>
        </authorList>
    </citation>
    <scope>NUCLEOTIDE SEQUENCE</scope>
    <source>
        <strain evidence="2">9144</strain>
    </source>
</reference>
<comment type="caution">
    <text evidence="2">The sequence shown here is derived from an EMBL/GenBank/DDBJ whole genome shotgun (WGS) entry which is preliminary data.</text>
</comment>
<feature type="compositionally biased region" description="Basic residues" evidence="1">
    <location>
        <begin position="60"/>
        <end position="70"/>
    </location>
</feature>
<dbReference type="AlphaFoldDB" id="A0AAD6V6Z9"/>
<dbReference type="Proteomes" id="UP001219525">
    <property type="component" value="Unassembled WGS sequence"/>
</dbReference>
<feature type="region of interest" description="Disordered" evidence="1">
    <location>
        <begin position="1"/>
        <end position="73"/>
    </location>
</feature>
<feature type="compositionally biased region" description="Acidic residues" evidence="1">
    <location>
        <begin position="34"/>
        <end position="46"/>
    </location>
</feature>
<accession>A0AAD6V6Z9</accession>
<organism evidence="2 3">
    <name type="scientific">Mycena pura</name>
    <dbReference type="NCBI Taxonomy" id="153505"/>
    <lineage>
        <taxon>Eukaryota</taxon>
        <taxon>Fungi</taxon>
        <taxon>Dikarya</taxon>
        <taxon>Basidiomycota</taxon>
        <taxon>Agaricomycotina</taxon>
        <taxon>Agaricomycetes</taxon>
        <taxon>Agaricomycetidae</taxon>
        <taxon>Agaricales</taxon>
        <taxon>Marasmiineae</taxon>
        <taxon>Mycenaceae</taxon>
        <taxon>Mycena</taxon>
    </lineage>
</organism>
<evidence type="ECO:0000313" key="3">
    <source>
        <dbReference type="Proteomes" id="UP001219525"/>
    </source>
</evidence>
<proteinExistence type="predicted"/>
<gene>
    <name evidence="2" type="ORF">GGX14DRAFT_399355</name>
</gene>
<feature type="compositionally biased region" description="Polar residues" evidence="1">
    <location>
        <begin position="10"/>
        <end position="19"/>
    </location>
</feature>
<evidence type="ECO:0000256" key="1">
    <source>
        <dbReference type="SAM" id="MobiDB-lite"/>
    </source>
</evidence>
<name>A0AAD6V6Z9_9AGAR</name>
<keyword evidence="3" id="KW-1185">Reference proteome</keyword>
<feature type="compositionally biased region" description="Basic and acidic residues" evidence="1">
    <location>
        <begin position="47"/>
        <end position="59"/>
    </location>
</feature>
<sequence>MLGRNDTKQPQKLSKTTRGGATRLAGRNAAQGGEETEPEEAPMTEESSDKENPKTGELRMKKKRGRRTKAGARAGQKFEIMPRKPRTQPDKISPQLTTAHIALADWIRTLANNIPIVVIQKMPIFNCLGNKLQGESWVMILARTWSKTFQRGTKIATVTALRQLVHRNSKGLLLRILMSRVWSKSAAYAAERVVLKRQQRVLILWRGPFKNPLQIRVKSTGFGPDTVPKFEQGGWEPGQAGTKFG</sequence>